<evidence type="ECO:0000256" key="6">
    <source>
        <dbReference type="ARBA" id="ARBA00023002"/>
    </source>
</evidence>
<dbReference type="Gene3D" id="1.10.420.10">
    <property type="entry name" value="Peroxidase, domain 2"/>
    <property type="match status" value="1"/>
</dbReference>
<organism evidence="11 12">
    <name type="scientific">Mycena albidolilacea</name>
    <dbReference type="NCBI Taxonomy" id="1033008"/>
    <lineage>
        <taxon>Eukaryota</taxon>
        <taxon>Fungi</taxon>
        <taxon>Dikarya</taxon>
        <taxon>Basidiomycota</taxon>
        <taxon>Agaricomycotina</taxon>
        <taxon>Agaricomycetes</taxon>
        <taxon>Agaricomycetidae</taxon>
        <taxon>Agaricales</taxon>
        <taxon>Marasmiineae</taxon>
        <taxon>Mycenaceae</taxon>
        <taxon>Mycena</taxon>
    </lineage>
</organism>
<evidence type="ECO:0000256" key="3">
    <source>
        <dbReference type="ARBA" id="ARBA00022559"/>
    </source>
</evidence>
<evidence type="ECO:0000256" key="1">
    <source>
        <dbReference type="ARBA" id="ARBA00003917"/>
    </source>
</evidence>
<evidence type="ECO:0000259" key="10">
    <source>
        <dbReference type="PROSITE" id="PS50873"/>
    </source>
</evidence>
<dbReference type="PRINTS" id="PR00459">
    <property type="entry name" value="ASPEROXIDASE"/>
</dbReference>
<dbReference type="SUPFAM" id="SSF48113">
    <property type="entry name" value="Heme-dependent peroxidases"/>
    <property type="match status" value="1"/>
</dbReference>
<comment type="caution">
    <text evidence="11">The sequence shown here is derived from an EMBL/GenBank/DDBJ whole genome shotgun (WGS) entry which is preliminary data.</text>
</comment>
<feature type="signal peptide" evidence="9">
    <location>
        <begin position="1"/>
        <end position="15"/>
    </location>
</feature>
<dbReference type="GO" id="GO:0020037">
    <property type="term" value="F:heme binding"/>
    <property type="evidence" value="ECO:0007669"/>
    <property type="project" value="UniProtKB-UniRule"/>
</dbReference>
<dbReference type="InterPro" id="IPR010255">
    <property type="entry name" value="Haem_peroxidase_sf"/>
</dbReference>
<keyword evidence="6 8" id="KW-0560">Oxidoreductase</keyword>
<gene>
    <name evidence="11" type="ORF">DFH08DRAFT_718134</name>
</gene>
<dbReference type="GO" id="GO:0034599">
    <property type="term" value="P:cellular response to oxidative stress"/>
    <property type="evidence" value="ECO:0007669"/>
    <property type="project" value="InterPro"/>
</dbReference>
<dbReference type="GO" id="GO:0042744">
    <property type="term" value="P:hydrogen peroxide catabolic process"/>
    <property type="evidence" value="ECO:0007669"/>
    <property type="project" value="TreeGrafter"/>
</dbReference>
<dbReference type="PANTHER" id="PTHR31356:SF53">
    <property type="entry name" value="HEME PEROXIDASE"/>
    <property type="match status" value="1"/>
</dbReference>
<dbReference type="PROSITE" id="PS50873">
    <property type="entry name" value="PEROXIDASE_4"/>
    <property type="match status" value="1"/>
</dbReference>
<evidence type="ECO:0000256" key="2">
    <source>
        <dbReference type="ARBA" id="ARBA00005997"/>
    </source>
</evidence>
<keyword evidence="3 8" id="KW-0575">Peroxidase</keyword>
<sequence length="453" mass="48593">MLRLALLTCFATAHAYLWPSPMLDELESLLFEITPGTTGIASFIQPCDTFTFAPTGSRGSSGRSNAADWIRTAYHDMATHNIVDGTGGMDASIRFAEEQARAENVGDGFVNTLGVLAGSATRYVSVADALALGTVIAVEFCGGPQIPFRGGRVDATEPNLPGVPKPEQTLDSHVASFARQGFTQDEMIGLVACGHTFGGVQHAPFPDIVPELNDTNNSESVSHFDTTNTHFDNNIATEYISGTTQNPLVVGFNDTTNSDERIFGSDGNVTMLSFANSPELFASRCSELFARMLDTVPSGVQLSDVITPLPVKPFDLTFTLDGDVLQFSGRVRFWNLTDNPNRVALLLWDDHLGGVHNSTLLSSLEAVGSFPDGVSTSYIFGGDDFGGLSLDAAAGITTMRFMVDGKVEDQGGVGFAVQDAVVFSTTSCFFSNNRTAQYNVAVRVLCRLYMSQY</sequence>
<dbReference type="InterPro" id="IPR002016">
    <property type="entry name" value="Haem_peroxidase"/>
</dbReference>
<dbReference type="Gene3D" id="1.10.520.10">
    <property type="match status" value="1"/>
</dbReference>
<keyword evidence="12" id="KW-1185">Reference proteome</keyword>
<comment type="similarity">
    <text evidence="2">Belongs to the peroxidase family. Cytochrome c peroxidase subfamily.</text>
</comment>
<evidence type="ECO:0000313" key="12">
    <source>
        <dbReference type="Proteomes" id="UP001218218"/>
    </source>
</evidence>
<protein>
    <recommendedName>
        <fullName evidence="8">Peroxidase</fullName>
        <ecNumber evidence="8">1.11.1.-</ecNumber>
    </recommendedName>
</protein>
<evidence type="ECO:0000256" key="4">
    <source>
        <dbReference type="ARBA" id="ARBA00022617"/>
    </source>
</evidence>
<evidence type="ECO:0000256" key="9">
    <source>
        <dbReference type="SAM" id="SignalP"/>
    </source>
</evidence>
<comment type="function">
    <text evidence="1">Destroys radicals which are normally produced within the cells and which are toxic to biological systems.</text>
</comment>
<dbReference type="PRINTS" id="PR00458">
    <property type="entry name" value="PEROXIDASE"/>
</dbReference>
<dbReference type="Pfam" id="PF00141">
    <property type="entry name" value="peroxidase"/>
    <property type="match status" value="1"/>
</dbReference>
<reference evidence="11" key="1">
    <citation type="submission" date="2023-03" db="EMBL/GenBank/DDBJ databases">
        <title>Massive genome expansion in bonnet fungi (Mycena s.s.) driven by repeated elements and novel gene families across ecological guilds.</title>
        <authorList>
            <consortium name="Lawrence Berkeley National Laboratory"/>
            <person name="Harder C.B."/>
            <person name="Miyauchi S."/>
            <person name="Viragh M."/>
            <person name="Kuo A."/>
            <person name="Thoen E."/>
            <person name="Andreopoulos B."/>
            <person name="Lu D."/>
            <person name="Skrede I."/>
            <person name="Drula E."/>
            <person name="Henrissat B."/>
            <person name="Morin E."/>
            <person name="Kohler A."/>
            <person name="Barry K."/>
            <person name="LaButti K."/>
            <person name="Morin E."/>
            <person name="Salamov A."/>
            <person name="Lipzen A."/>
            <person name="Mereny Z."/>
            <person name="Hegedus B."/>
            <person name="Baldrian P."/>
            <person name="Stursova M."/>
            <person name="Weitz H."/>
            <person name="Taylor A."/>
            <person name="Grigoriev I.V."/>
            <person name="Nagy L.G."/>
            <person name="Martin F."/>
            <person name="Kauserud H."/>
        </authorList>
    </citation>
    <scope>NUCLEOTIDE SEQUENCE</scope>
    <source>
        <strain evidence="11">CBHHK002</strain>
    </source>
</reference>
<accession>A0AAD6Z7N4</accession>
<dbReference type="GO" id="GO:0046872">
    <property type="term" value="F:metal ion binding"/>
    <property type="evidence" value="ECO:0007669"/>
    <property type="project" value="UniProtKB-UniRule"/>
</dbReference>
<keyword evidence="5" id="KW-0479">Metal-binding</keyword>
<name>A0AAD6Z7N4_9AGAR</name>
<evidence type="ECO:0000256" key="8">
    <source>
        <dbReference type="RuleBase" id="RU363051"/>
    </source>
</evidence>
<evidence type="ECO:0000256" key="5">
    <source>
        <dbReference type="ARBA" id="ARBA00022723"/>
    </source>
</evidence>
<keyword evidence="9" id="KW-0732">Signal</keyword>
<dbReference type="EMBL" id="JARIHO010000075">
    <property type="protein sequence ID" value="KAJ7311512.1"/>
    <property type="molecule type" value="Genomic_DNA"/>
</dbReference>
<dbReference type="EC" id="1.11.1.-" evidence="8"/>
<proteinExistence type="inferred from homology"/>
<dbReference type="Proteomes" id="UP001218218">
    <property type="component" value="Unassembled WGS sequence"/>
</dbReference>
<keyword evidence="4" id="KW-0349">Heme</keyword>
<evidence type="ECO:0000256" key="7">
    <source>
        <dbReference type="ARBA" id="ARBA00023004"/>
    </source>
</evidence>
<keyword evidence="7" id="KW-0408">Iron</keyword>
<dbReference type="InterPro" id="IPR002207">
    <property type="entry name" value="Peroxidase_I"/>
</dbReference>
<dbReference type="GO" id="GO:0004601">
    <property type="term" value="F:peroxidase activity"/>
    <property type="evidence" value="ECO:0007669"/>
    <property type="project" value="UniProtKB-KW"/>
</dbReference>
<dbReference type="AlphaFoldDB" id="A0AAD6Z7N4"/>
<dbReference type="InterPro" id="IPR044831">
    <property type="entry name" value="Ccp1-like"/>
</dbReference>
<dbReference type="GO" id="GO:0000302">
    <property type="term" value="P:response to reactive oxygen species"/>
    <property type="evidence" value="ECO:0007669"/>
    <property type="project" value="TreeGrafter"/>
</dbReference>
<feature type="chain" id="PRO_5042126255" description="Peroxidase" evidence="9">
    <location>
        <begin position="16"/>
        <end position="453"/>
    </location>
</feature>
<feature type="domain" description="Plant heme peroxidase family profile" evidence="10">
    <location>
        <begin position="43"/>
        <end position="332"/>
    </location>
</feature>
<evidence type="ECO:0000313" key="11">
    <source>
        <dbReference type="EMBL" id="KAJ7311512.1"/>
    </source>
</evidence>
<dbReference type="PANTHER" id="PTHR31356">
    <property type="entry name" value="THYLAKOID LUMENAL 29 KDA PROTEIN, CHLOROPLASTIC-RELATED"/>
    <property type="match status" value="1"/>
</dbReference>